<dbReference type="InterPro" id="IPR052406">
    <property type="entry name" value="Chromatin_Remodeling_Comp"/>
</dbReference>
<keyword evidence="7" id="KW-1185">Reference proteome</keyword>
<feature type="region of interest" description="Disordered" evidence="5">
    <location>
        <begin position="1"/>
        <end position="28"/>
    </location>
</feature>
<reference evidence="6" key="2">
    <citation type="journal article" date="2022" name="Elife">
        <title>Obligate sexual reproduction of a homothallic fungus closely related to the Cryptococcus pathogenic species complex.</title>
        <authorList>
            <person name="Passer A.R."/>
            <person name="Clancey S.A."/>
            <person name="Shea T."/>
            <person name="David-Palma M."/>
            <person name="Averette A.F."/>
            <person name="Boekhout T."/>
            <person name="Porcel B.M."/>
            <person name="Nowrousian M."/>
            <person name="Cuomo C.A."/>
            <person name="Sun S."/>
            <person name="Heitman J."/>
            <person name="Coelho M.A."/>
        </authorList>
    </citation>
    <scope>NUCLEOTIDE SEQUENCE</scope>
    <source>
        <strain evidence="6">CBS 7841</strain>
    </source>
</reference>
<sequence>MTAPIPNVHPPGRPIAPLPHHHLHHSSRITPYTPSPAELYPGPRNRLFLALRSSIPSEVDWALPRLVIASFDYPERFKLETWVDSVGALREWPSKWLEGLEKEAVIFEIKAGRLEFGEGSEIDVGERATKRQKRDLALGAMPEWENDPVVEKRATNSLLVLRNASFTATNAKIICRASFLSFLDDFFALPLPFLQHILLQTPEPIHHILTMIQSIFPYIRPEIPGIKRIFGYVFPKLFVDTRDSAVMNEILSLMIMGQTIPNIPLPPKELIPHLLQLLVLRTPGPLLDLILDLLISLSIDARSARTILSYPSFPQHLKSLTLLLEHNSRPMPAQWDTPSSQRGKMILNPAGGAIRAEELSKRRTVERDWGQKNLEQFGGSGLVVEVGDKPPTMSEATKKKLFTMKEPARSIAWMHDTFIYSSTAQVLQVTFWHAYRDFFSGEAASEPLLSASEVIRNVSLAFPGASAKVWHDEMGQQKFVIGGVGFRKYSDEEERFLCLWHECQRRQGAKNAAQLVEHVQSDHLTSSVHLQCQWARCNHSPCSLSHLLTHLPLEKPTIIPPNMVISHPALPNTHLNSQIITNRLPPPLPTPKLSFQGRFTPQDARRHPTGTALLAALVIRNLARTLRAEIALAVSFQTPAETEDQVQNKKKHLLGERYGLPIPESVLKEEEKEQQAQIIETSQEGLAEKEREGAKVAFENVEERLLRVVSENVSGIGRYLGDAVGW</sequence>
<dbReference type="PANTHER" id="PTHR22970">
    <property type="entry name" value="AT-RICH INTERACTIVE DOMAIN-CONTAINING PROTEIN 2"/>
    <property type="match status" value="1"/>
</dbReference>
<keyword evidence="2" id="KW-0805">Transcription regulation</keyword>
<evidence type="ECO:0000256" key="3">
    <source>
        <dbReference type="ARBA" id="ARBA00023163"/>
    </source>
</evidence>
<name>A0A1E3I626_9TREE</name>
<reference evidence="6" key="3">
    <citation type="submission" date="2024-01" db="EMBL/GenBank/DDBJ databases">
        <authorList>
            <person name="Coelho M.A."/>
            <person name="David-Palma M."/>
            <person name="Shea T."/>
            <person name="Sun S."/>
            <person name="Cuomo C.A."/>
            <person name="Heitman J."/>
        </authorList>
    </citation>
    <scope>NUCLEOTIDE SEQUENCE</scope>
    <source>
        <strain evidence="6">CBS 7841</strain>
    </source>
</reference>
<dbReference type="Proteomes" id="UP000094043">
    <property type="component" value="Chromosome 5"/>
</dbReference>
<organism evidence="6 7">
    <name type="scientific">Cryptococcus depauperatus CBS 7841</name>
    <dbReference type="NCBI Taxonomy" id="1295531"/>
    <lineage>
        <taxon>Eukaryota</taxon>
        <taxon>Fungi</taxon>
        <taxon>Dikarya</taxon>
        <taxon>Basidiomycota</taxon>
        <taxon>Agaricomycotina</taxon>
        <taxon>Tremellomycetes</taxon>
        <taxon>Tremellales</taxon>
        <taxon>Cryptococcaceae</taxon>
        <taxon>Cryptococcus</taxon>
    </lineage>
</organism>
<proteinExistence type="predicted"/>
<evidence type="ECO:0000313" key="7">
    <source>
        <dbReference type="Proteomes" id="UP000094043"/>
    </source>
</evidence>
<protein>
    <submittedName>
        <fullName evidence="6">Uncharacterized protein</fullName>
    </submittedName>
</protein>
<accession>A0A1E3I626</accession>
<evidence type="ECO:0000313" key="6">
    <source>
        <dbReference type="EMBL" id="WVN89005.1"/>
    </source>
</evidence>
<dbReference type="GO" id="GO:0006355">
    <property type="term" value="P:regulation of DNA-templated transcription"/>
    <property type="evidence" value="ECO:0007669"/>
    <property type="project" value="InterPro"/>
</dbReference>
<dbReference type="GO" id="GO:0006325">
    <property type="term" value="P:chromatin organization"/>
    <property type="evidence" value="ECO:0007669"/>
    <property type="project" value="UniProtKB-KW"/>
</dbReference>
<dbReference type="GO" id="GO:0003677">
    <property type="term" value="F:DNA binding"/>
    <property type="evidence" value="ECO:0007669"/>
    <property type="project" value="InterPro"/>
</dbReference>
<evidence type="ECO:0000256" key="2">
    <source>
        <dbReference type="ARBA" id="ARBA00023015"/>
    </source>
</evidence>
<keyword evidence="1" id="KW-0156">Chromatin regulator</keyword>
<dbReference type="InterPro" id="IPR003150">
    <property type="entry name" value="DNA-bd_RFX"/>
</dbReference>
<keyword evidence="4" id="KW-0539">Nucleus</keyword>
<dbReference type="OrthoDB" id="338531at2759"/>
<dbReference type="EMBL" id="CP143788">
    <property type="protein sequence ID" value="WVN89005.1"/>
    <property type="molecule type" value="Genomic_DNA"/>
</dbReference>
<dbReference type="RefSeq" id="XP_066069705.1">
    <property type="nucleotide sequence ID" value="XM_066213608.1"/>
</dbReference>
<keyword evidence="3" id="KW-0804">Transcription</keyword>
<dbReference type="KEGG" id="cdep:91088431"/>
<dbReference type="PANTHER" id="PTHR22970:SF14">
    <property type="entry name" value="AT-RICH INTERACTIVE DOMAIN-CONTAINING PROTEIN 2"/>
    <property type="match status" value="1"/>
</dbReference>
<dbReference type="VEuPathDB" id="FungiDB:L203_05225"/>
<evidence type="ECO:0000256" key="5">
    <source>
        <dbReference type="SAM" id="MobiDB-lite"/>
    </source>
</evidence>
<dbReference type="GO" id="GO:0016586">
    <property type="term" value="C:RSC-type complex"/>
    <property type="evidence" value="ECO:0007669"/>
    <property type="project" value="TreeGrafter"/>
</dbReference>
<evidence type="ECO:0000256" key="4">
    <source>
        <dbReference type="ARBA" id="ARBA00023242"/>
    </source>
</evidence>
<dbReference type="AlphaFoldDB" id="A0A1E3I626"/>
<dbReference type="PROSITE" id="PS51526">
    <property type="entry name" value="RFX_DBD"/>
    <property type="match status" value="1"/>
</dbReference>
<gene>
    <name evidence="6" type="ORF">L203_104221</name>
</gene>
<reference evidence="6" key="1">
    <citation type="submission" date="2016-06" db="EMBL/GenBank/DDBJ databases">
        <authorList>
            <person name="Cuomo C."/>
            <person name="Litvintseva A."/>
            <person name="Heitman J."/>
            <person name="Chen Y."/>
            <person name="Sun S."/>
            <person name="Springer D."/>
            <person name="Dromer F."/>
            <person name="Young S."/>
            <person name="Zeng Q."/>
            <person name="Chapman S."/>
            <person name="Gujja S."/>
            <person name="Saif S."/>
            <person name="Birren B."/>
        </authorList>
    </citation>
    <scope>NUCLEOTIDE SEQUENCE</scope>
    <source>
        <strain evidence="6">CBS 7841</strain>
    </source>
</reference>
<feature type="compositionally biased region" description="Pro residues" evidence="5">
    <location>
        <begin position="7"/>
        <end position="17"/>
    </location>
</feature>
<evidence type="ECO:0000256" key="1">
    <source>
        <dbReference type="ARBA" id="ARBA00022853"/>
    </source>
</evidence>
<dbReference type="GeneID" id="91088431"/>